<proteinExistence type="evidence at transcript level"/>
<name>A0A3G2GRR4_9HEMI</name>
<gene>
    <name evidence="2" type="primary">CSP5</name>
</gene>
<keyword evidence="1" id="KW-0732">Signal</keyword>
<feature type="chain" id="PRO_5018239540" evidence="1">
    <location>
        <begin position="20"/>
        <end position="129"/>
    </location>
</feature>
<protein>
    <submittedName>
        <fullName evidence="2">Chemosensory protein 5</fullName>
    </submittedName>
</protein>
<evidence type="ECO:0000256" key="1">
    <source>
        <dbReference type="SAM" id="SignalP"/>
    </source>
</evidence>
<reference evidence="2" key="1">
    <citation type="submission" date="2017-12" db="EMBL/GenBank/DDBJ databases">
        <authorList>
            <person name="Song Y."/>
        </authorList>
    </citation>
    <scope>NUCLEOTIDE SEQUENCE</scope>
    <source>
        <tissue evidence="2">Antennae</tissue>
    </source>
</reference>
<evidence type="ECO:0000313" key="2">
    <source>
        <dbReference type="EMBL" id="AYN07333.1"/>
    </source>
</evidence>
<dbReference type="Pfam" id="PF03392">
    <property type="entry name" value="OS-D"/>
    <property type="match status" value="1"/>
</dbReference>
<dbReference type="InterPro" id="IPR005055">
    <property type="entry name" value="A10/PebIII"/>
</dbReference>
<dbReference type="AlphaFoldDB" id="A0A3G2GRR4"/>
<dbReference type="PANTHER" id="PTHR11257:SF13">
    <property type="entry name" value="GEO07322P1"/>
    <property type="match status" value="1"/>
</dbReference>
<dbReference type="EMBL" id="MG719249">
    <property type="protein sequence ID" value="AYN07333.1"/>
    <property type="molecule type" value="mRNA"/>
</dbReference>
<accession>A0A3G2GRR4</accession>
<dbReference type="SUPFAM" id="SSF100910">
    <property type="entry name" value="Chemosensory protein Csp2"/>
    <property type="match status" value="1"/>
</dbReference>
<dbReference type="Gene3D" id="1.10.2080.10">
    <property type="entry name" value="Insect odorant-binding protein A10/Ejaculatory bulb-specific protein 3"/>
    <property type="match status" value="1"/>
</dbReference>
<organism evidence="2">
    <name type="scientific">Yemma signatus</name>
    <dbReference type="NCBI Taxonomy" id="300820"/>
    <lineage>
        <taxon>Eukaryota</taxon>
        <taxon>Metazoa</taxon>
        <taxon>Ecdysozoa</taxon>
        <taxon>Arthropoda</taxon>
        <taxon>Hexapoda</taxon>
        <taxon>Insecta</taxon>
        <taxon>Pterygota</taxon>
        <taxon>Neoptera</taxon>
        <taxon>Paraneoptera</taxon>
        <taxon>Hemiptera</taxon>
        <taxon>Heteroptera</taxon>
        <taxon>Panheteroptera</taxon>
        <taxon>Pentatomomorpha</taxon>
        <taxon>Lygaeoidea</taxon>
        <taxon>Berytidae</taxon>
        <taxon>Yemma</taxon>
    </lineage>
</organism>
<dbReference type="PANTHER" id="PTHR11257">
    <property type="entry name" value="CHEMOSENSORY PROTEIN-RELATED"/>
    <property type="match status" value="1"/>
</dbReference>
<feature type="signal peptide" evidence="1">
    <location>
        <begin position="1"/>
        <end position="19"/>
    </location>
</feature>
<sequence length="129" mass="14778">MSLLPVFLFLSGLVTAVLCQEKTSPPGGGGLFRKYENIDVEEVLKNERLYRKYIDCLLGKAKCVMQDAKDLREVLPDTIKTNCASCTEKQRERGRRAMKLVKSKHPADFEALLNLYDPTGEYRKKYPEF</sequence>
<dbReference type="InterPro" id="IPR036682">
    <property type="entry name" value="OS_D_A10/PebIII_sf"/>
</dbReference>